<dbReference type="AlphaFoldDB" id="A0AA38H5Y0"/>
<keyword evidence="2" id="KW-1133">Transmembrane helix</keyword>
<feature type="compositionally biased region" description="Polar residues" evidence="1">
    <location>
        <begin position="327"/>
        <end position="338"/>
    </location>
</feature>
<proteinExistence type="predicted"/>
<feature type="transmembrane region" description="Helical" evidence="2">
    <location>
        <begin position="178"/>
        <end position="198"/>
    </location>
</feature>
<dbReference type="PANTHER" id="PTHR40465:SF1">
    <property type="entry name" value="DUF6534 DOMAIN-CONTAINING PROTEIN"/>
    <property type="match status" value="1"/>
</dbReference>
<keyword evidence="2" id="KW-0472">Membrane</keyword>
<feature type="compositionally biased region" description="Basic and acidic residues" evidence="1">
    <location>
        <begin position="356"/>
        <end position="372"/>
    </location>
</feature>
<feature type="domain" description="DUF6534" evidence="3">
    <location>
        <begin position="186"/>
        <end position="270"/>
    </location>
</feature>
<dbReference type="EMBL" id="JAKWFO010000011">
    <property type="protein sequence ID" value="KAI9633341.1"/>
    <property type="molecule type" value="Genomic_DNA"/>
</dbReference>
<evidence type="ECO:0000313" key="4">
    <source>
        <dbReference type="EMBL" id="KAI9633341.1"/>
    </source>
</evidence>
<dbReference type="InterPro" id="IPR045339">
    <property type="entry name" value="DUF6534"/>
</dbReference>
<evidence type="ECO:0000256" key="2">
    <source>
        <dbReference type="SAM" id="Phobius"/>
    </source>
</evidence>
<dbReference type="GeneID" id="77729742"/>
<feature type="transmembrane region" description="Helical" evidence="2">
    <location>
        <begin position="135"/>
        <end position="158"/>
    </location>
</feature>
<reference evidence="4" key="1">
    <citation type="journal article" date="2022" name="G3 (Bethesda)">
        <title>High quality genome of the basidiomycete yeast Dioszegia hungarica PDD-24b-2 isolated from cloud water.</title>
        <authorList>
            <person name="Jarrige D."/>
            <person name="Haridas S."/>
            <person name="Bleykasten-Grosshans C."/>
            <person name="Joly M."/>
            <person name="Nadalig T."/>
            <person name="Sancelme M."/>
            <person name="Vuilleumier S."/>
            <person name="Grigoriev I.V."/>
            <person name="Amato P."/>
            <person name="Bringel F."/>
        </authorList>
    </citation>
    <scope>NUCLEOTIDE SEQUENCE</scope>
    <source>
        <strain evidence="4">PDD-24b-2</strain>
    </source>
</reference>
<evidence type="ECO:0000256" key="1">
    <source>
        <dbReference type="SAM" id="MobiDB-lite"/>
    </source>
</evidence>
<feature type="transmembrane region" description="Helical" evidence="2">
    <location>
        <begin position="62"/>
        <end position="84"/>
    </location>
</feature>
<feature type="transmembrane region" description="Helical" evidence="2">
    <location>
        <begin position="104"/>
        <end position="123"/>
    </location>
</feature>
<evidence type="ECO:0000259" key="3">
    <source>
        <dbReference type="Pfam" id="PF20152"/>
    </source>
</evidence>
<name>A0AA38H5Y0_9TREE</name>
<dbReference type="PANTHER" id="PTHR40465">
    <property type="entry name" value="CHROMOSOME 1, WHOLE GENOME SHOTGUN SEQUENCE"/>
    <property type="match status" value="1"/>
</dbReference>
<dbReference type="Proteomes" id="UP001164286">
    <property type="component" value="Unassembled WGS sequence"/>
</dbReference>
<evidence type="ECO:0000313" key="5">
    <source>
        <dbReference type="Proteomes" id="UP001164286"/>
    </source>
</evidence>
<comment type="caution">
    <text evidence="4">The sequence shown here is derived from an EMBL/GenBank/DDBJ whole genome shotgun (WGS) entry which is preliminary data.</text>
</comment>
<protein>
    <recommendedName>
        <fullName evidence="3">DUF6534 domain-containing protein</fullName>
    </recommendedName>
</protein>
<gene>
    <name evidence="4" type="ORF">MKK02DRAFT_39322</name>
</gene>
<keyword evidence="5" id="KW-1185">Reference proteome</keyword>
<organism evidence="4 5">
    <name type="scientific">Dioszegia hungarica</name>
    <dbReference type="NCBI Taxonomy" id="4972"/>
    <lineage>
        <taxon>Eukaryota</taxon>
        <taxon>Fungi</taxon>
        <taxon>Dikarya</taxon>
        <taxon>Basidiomycota</taxon>
        <taxon>Agaricomycotina</taxon>
        <taxon>Tremellomycetes</taxon>
        <taxon>Tremellales</taxon>
        <taxon>Bulleribasidiaceae</taxon>
        <taxon>Dioszegia</taxon>
    </lineage>
</organism>
<dbReference type="Pfam" id="PF20152">
    <property type="entry name" value="DUF6534"/>
    <property type="match status" value="1"/>
</dbReference>
<feature type="region of interest" description="Disordered" evidence="1">
    <location>
        <begin position="277"/>
        <end position="372"/>
    </location>
</feature>
<dbReference type="RefSeq" id="XP_052943118.1">
    <property type="nucleotide sequence ID" value="XM_053090537.1"/>
</dbReference>
<accession>A0AA38H5Y0</accession>
<feature type="transmembrane region" description="Helical" evidence="2">
    <location>
        <begin position="30"/>
        <end position="50"/>
    </location>
</feature>
<keyword evidence="2" id="KW-0812">Transmembrane</keyword>
<sequence>MSVISGQDALLEAIAAQILGKDKGLHLMPFYISGYLDSLLMGVVICQMATYWHFVRRDRKHIVGLTLLAVLATTAASVLIIIWMAHLFVWGFGIYLPFTESVWLVRYMSLEIATILLVQMVYIDRACRLYAHWWPALLITPVTLGTAAIGSISLNYFVVNFKHITTDTVSSPTISKLVYTWLSLIILTDFVIMTIIVYGLQRVKAGFAHTQAESRFRRVITRCFESQTPAFINAVICIIAWNRQFEVALAFVVLQTKIYSIGLLITLNLRIHAPVSSTANDTHRSDPQGGISHSGPHRSRSSPSPEPDFHLQHVQYTPPSPTDDQHTSIYMQDRQQQLGVKVARSPTGWDSADGYSEEKDDRSTMGLTRDKF</sequence>